<dbReference type="AlphaFoldDB" id="A0AAN6SUR0"/>
<keyword evidence="7" id="KW-1015">Disulfide bond</keyword>
<feature type="chain" id="PRO_5043019416" evidence="9">
    <location>
        <begin position="24"/>
        <end position="490"/>
    </location>
</feature>
<dbReference type="Proteomes" id="UP001303115">
    <property type="component" value="Unassembled WGS sequence"/>
</dbReference>
<dbReference type="EMBL" id="MU854323">
    <property type="protein sequence ID" value="KAK4043849.1"/>
    <property type="molecule type" value="Genomic_DNA"/>
</dbReference>
<dbReference type="PRINTS" id="PR00792">
    <property type="entry name" value="PEPSIN"/>
</dbReference>
<feature type="active site" evidence="6">
    <location>
        <position position="278"/>
    </location>
</feature>
<proteinExistence type="inferred from homology"/>
<keyword evidence="5" id="KW-0378">Hydrolase</keyword>
<comment type="similarity">
    <text evidence="1">Belongs to the peptidase A1 family.</text>
</comment>
<protein>
    <submittedName>
        <fullName evidence="11">Aspartic peptidase domain-containing protein</fullName>
    </submittedName>
</protein>
<evidence type="ECO:0000256" key="5">
    <source>
        <dbReference type="ARBA" id="ARBA00022801"/>
    </source>
</evidence>
<evidence type="ECO:0000256" key="8">
    <source>
        <dbReference type="SAM" id="MobiDB-lite"/>
    </source>
</evidence>
<keyword evidence="12" id="KW-1185">Reference proteome</keyword>
<dbReference type="InterPro" id="IPR001461">
    <property type="entry name" value="Aspartic_peptidase_A1"/>
</dbReference>
<feature type="domain" description="Peptidase A1" evidence="10">
    <location>
        <begin position="65"/>
        <end position="384"/>
    </location>
</feature>
<dbReference type="GO" id="GO:0004190">
    <property type="term" value="F:aspartic-type endopeptidase activity"/>
    <property type="evidence" value="ECO:0007669"/>
    <property type="project" value="UniProtKB-KW"/>
</dbReference>
<evidence type="ECO:0000256" key="2">
    <source>
        <dbReference type="ARBA" id="ARBA00022670"/>
    </source>
</evidence>
<gene>
    <name evidence="11" type="ORF">C8A01DRAFT_43226</name>
</gene>
<evidence type="ECO:0000256" key="3">
    <source>
        <dbReference type="ARBA" id="ARBA00022729"/>
    </source>
</evidence>
<evidence type="ECO:0000259" key="10">
    <source>
        <dbReference type="PROSITE" id="PS51767"/>
    </source>
</evidence>
<feature type="compositionally biased region" description="Polar residues" evidence="8">
    <location>
        <begin position="436"/>
        <end position="465"/>
    </location>
</feature>
<organism evidence="11 12">
    <name type="scientific">Parachaetomium inaequale</name>
    <dbReference type="NCBI Taxonomy" id="2588326"/>
    <lineage>
        <taxon>Eukaryota</taxon>
        <taxon>Fungi</taxon>
        <taxon>Dikarya</taxon>
        <taxon>Ascomycota</taxon>
        <taxon>Pezizomycotina</taxon>
        <taxon>Sordariomycetes</taxon>
        <taxon>Sordariomycetidae</taxon>
        <taxon>Sordariales</taxon>
        <taxon>Chaetomiaceae</taxon>
        <taxon>Parachaetomium</taxon>
    </lineage>
</organism>
<dbReference type="InterPro" id="IPR021109">
    <property type="entry name" value="Peptidase_aspartic_dom_sf"/>
</dbReference>
<evidence type="ECO:0000256" key="7">
    <source>
        <dbReference type="PIRSR" id="PIRSR601461-2"/>
    </source>
</evidence>
<feature type="compositionally biased region" description="Polar residues" evidence="8">
    <location>
        <begin position="416"/>
        <end position="428"/>
    </location>
</feature>
<evidence type="ECO:0000256" key="6">
    <source>
        <dbReference type="PIRSR" id="PIRSR601461-1"/>
    </source>
</evidence>
<keyword evidence="3 9" id="KW-0732">Signal</keyword>
<evidence type="ECO:0000256" key="1">
    <source>
        <dbReference type="ARBA" id="ARBA00007447"/>
    </source>
</evidence>
<evidence type="ECO:0000313" key="11">
    <source>
        <dbReference type="EMBL" id="KAK4043849.1"/>
    </source>
</evidence>
<dbReference type="SUPFAM" id="SSF50630">
    <property type="entry name" value="Acid proteases"/>
    <property type="match status" value="1"/>
</dbReference>
<dbReference type="PANTHER" id="PTHR47966:SF65">
    <property type="entry name" value="ASPARTIC-TYPE ENDOPEPTIDASE"/>
    <property type="match status" value="1"/>
</dbReference>
<feature type="signal peptide" evidence="9">
    <location>
        <begin position="1"/>
        <end position="23"/>
    </location>
</feature>
<reference evidence="12" key="1">
    <citation type="journal article" date="2023" name="Mol. Phylogenet. Evol.">
        <title>Genome-scale phylogeny and comparative genomics of the fungal order Sordariales.</title>
        <authorList>
            <person name="Hensen N."/>
            <person name="Bonometti L."/>
            <person name="Westerberg I."/>
            <person name="Brannstrom I.O."/>
            <person name="Guillou S."/>
            <person name="Cros-Aarteil S."/>
            <person name="Calhoun S."/>
            <person name="Haridas S."/>
            <person name="Kuo A."/>
            <person name="Mondo S."/>
            <person name="Pangilinan J."/>
            <person name="Riley R."/>
            <person name="LaButti K."/>
            <person name="Andreopoulos B."/>
            <person name="Lipzen A."/>
            <person name="Chen C."/>
            <person name="Yan M."/>
            <person name="Daum C."/>
            <person name="Ng V."/>
            <person name="Clum A."/>
            <person name="Steindorff A."/>
            <person name="Ohm R.A."/>
            <person name="Martin F."/>
            <person name="Silar P."/>
            <person name="Natvig D.O."/>
            <person name="Lalanne C."/>
            <person name="Gautier V."/>
            <person name="Ament-Velasquez S.L."/>
            <person name="Kruys A."/>
            <person name="Hutchinson M.I."/>
            <person name="Powell A.J."/>
            <person name="Barry K."/>
            <person name="Miller A.N."/>
            <person name="Grigoriev I.V."/>
            <person name="Debuchy R."/>
            <person name="Gladieux P."/>
            <person name="Hiltunen Thoren M."/>
            <person name="Johannesson H."/>
        </authorList>
    </citation>
    <scope>NUCLEOTIDE SEQUENCE [LARGE SCALE GENOMIC DNA]</scope>
    <source>
        <strain evidence="12">CBS 284.82</strain>
    </source>
</reference>
<accession>A0AAN6SUR0</accession>
<dbReference type="PANTHER" id="PTHR47966">
    <property type="entry name" value="BETA-SITE APP-CLEAVING ENZYME, ISOFORM A-RELATED"/>
    <property type="match status" value="1"/>
</dbReference>
<name>A0AAN6SUR0_9PEZI</name>
<dbReference type="Gene3D" id="2.40.70.10">
    <property type="entry name" value="Acid Proteases"/>
    <property type="match status" value="2"/>
</dbReference>
<dbReference type="Pfam" id="PF00026">
    <property type="entry name" value="Asp"/>
    <property type="match status" value="1"/>
</dbReference>
<evidence type="ECO:0000256" key="4">
    <source>
        <dbReference type="ARBA" id="ARBA00022750"/>
    </source>
</evidence>
<dbReference type="InterPro" id="IPR033876">
    <property type="entry name" value="SAP-like"/>
</dbReference>
<feature type="disulfide bond" evidence="7">
    <location>
        <begin position="313"/>
        <end position="349"/>
    </location>
</feature>
<keyword evidence="2" id="KW-0645">Protease</keyword>
<dbReference type="CDD" id="cd05474">
    <property type="entry name" value="SAP_like"/>
    <property type="match status" value="1"/>
</dbReference>
<sequence length="490" mass="51746">MALSFLLSASVLLLAFFCHHATALQQVIHDDGCIHLPIVHSTNVDYFSTKRGIQLQLANRSDVAYYAQLSIGTPPQPVFVQLDTGSFELWVNPDCTAVSGADAVFCERAGQYDTTRSSTATSLGTTRTLRYGIGSANISYFTDTISLAGSPMALRQVQFGVATATEDAFSGILGIGYGKGIATRYLNFVDQLREQNATRVKAYTLALGSKDSREGVIVFGGVDTSKFAGKLAKLPILPAAESPDGVPRFWVDMQSISLTPPNGVNTVYEGSGAPVFLDSGSTMTLLPANLTRAIARDFGAHAPDANGFYMIDCALTALKGTLDFAFNGVTVKVPYKELTREVASTPPSCFLGIMASERFALLGDTFLRSAYTVFDLETDSIWISQAANCGSSPAALNNIQDLSAVTGACGLPESVDSASSTQVPSSGLENADAGTVPTSTGRIGPQTSGTTSPGRVTPTPQNSGCSPRVPGLTWSFGMVMMAALHLFRDL</sequence>
<comment type="caution">
    <text evidence="11">The sequence shown here is derived from an EMBL/GenBank/DDBJ whole genome shotgun (WGS) entry which is preliminary data.</text>
</comment>
<feature type="active site" evidence="6">
    <location>
        <position position="83"/>
    </location>
</feature>
<dbReference type="PROSITE" id="PS51767">
    <property type="entry name" value="PEPTIDASE_A1"/>
    <property type="match status" value="1"/>
</dbReference>
<dbReference type="InterPro" id="IPR033121">
    <property type="entry name" value="PEPTIDASE_A1"/>
</dbReference>
<keyword evidence="4" id="KW-0064">Aspartyl protease</keyword>
<feature type="region of interest" description="Disordered" evidence="8">
    <location>
        <begin position="416"/>
        <end position="467"/>
    </location>
</feature>
<evidence type="ECO:0000313" key="12">
    <source>
        <dbReference type="Proteomes" id="UP001303115"/>
    </source>
</evidence>
<evidence type="ECO:0000256" key="9">
    <source>
        <dbReference type="SAM" id="SignalP"/>
    </source>
</evidence>
<dbReference type="GO" id="GO:0006508">
    <property type="term" value="P:proteolysis"/>
    <property type="evidence" value="ECO:0007669"/>
    <property type="project" value="UniProtKB-KW"/>
</dbReference>